<reference evidence="2 3" key="1">
    <citation type="journal article" date="2022" name="G3 (Bethesda)">
        <title>Enemy or ally: a genomic approach to elucidate the lifestyle of Phyllosticta citrichinaensis.</title>
        <authorList>
            <person name="Buijs V.A."/>
            <person name="Groenewald J.Z."/>
            <person name="Haridas S."/>
            <person name="LaButti K.M."/>
            <person name="Lipzen A."/>
            <person name="Martin F.M."/>
            <person name="Barry K."/>
            <person name="Grigoriev I.V."/>
            <person name="Crous P.W."/>
            <person name="Seidl M.F."/>
        </authorList>
    </citation>
    <scope>NUCLEOTIDE SEQUENCE [LARGE SCALE GENOMIC DNA]</scope>
    <source>
        <strain evidence="2 3">CBS 129764</strain>
    </source>
</reference>
<feature type="transmembrane region" description="Helical" evidence="1">
    <location>
        <begin position="95"/>
        <end position="117"/>
    </location>
</feature>
<evidence type="ECO:0000313" key="2">
    <source>
        <dbReference type="EMBL" id="KAK8164006.1"/>
    </source>
</evidence>
<gene>
    <name evidence="2" type="ORF">IWX90DRAFT_246525</name>
</gene>
<accession>A0ABR1XQM5</accession>
<keyword evidence="1" id="KW-1133">Transmembrane helix</keyword>
<organism evidence="2 3">
    <name type="scientific">Phyllosticta citrichinensis</name>
    <dbReference type="NCBI Taxonomy" id="1130410"/>
    <lineage>
        <taxon>Eukaryota</taxon>
        <taxon>Fungi</taxon>
        <taxon>Dikarya</taxon>
        <taxon>Ascomycota</taxon>
        <taxon>Pezizomycotina</taxon>
        <taxon>Dothideomycetes</taxon>
        <taxon>Dothideomycetes incertae sedis</taxon>
        <taxon>Botryosphaeriales</taxon>
        <taxon>Phyllostictaceae</taxon>
        <taxon>Phyllosticta</taxon>
    </lineage>
</organism>
<dbReference type="EMBL" id="JBBWUH010000006">
    <property type="protein sequence ID" value="KAK8164006.1"/>
    <property type="molecule type" value="Genomic_DNA"/>
</dbReference>
<feature type="transmembrane region" description="Helical" evidence="1">
    <location>
        <begin position="65"/>
        <end position="83"/>
    </location>
</feature>
<keyword evidence="1" id="KW-0472">Membrane</keyword>
<evidence type="ECO:0000313" key="3">
    <source>
        <dbReference type="Proteomes" id="UP001456524"/>
    </source>
</evidence>
<keyword evidence="3" id="KW-1185">Reference proteome</keyword>
<dbReference type="Proteomes" id="UP001456524">
    <property type="component" value="Unassembled WGS sequence"/>
</dbReference>
<proteinExistence type="predicted"/>
<sequence length="166" mass="17493">MFAASQPENSAPLTRARFPLARPVLLSSPSLLSTSPRRADEWSPTAVTGADVATGLVRRSNGAEAGWLIVLLGVVSCVGRAAADQTTVFGVRQVFILFLVSSFGVILVCEYAVCACFQLPPAESEHRTEGGLLVDMACSASTLSRDTLARPTPCHATTSRALLFLG</sequence>
<keyword evidence="1" id="KW-0812">Transmembrane</keyword>
<evidence type="ECO:0000256" key="1">
    <source>
        <dbReference type="SAM" id="Phobius"/>
    </source>
</evidence>
<name>A0ABR1XQM5_9PEZI</name>
<protein>
    <submittedName>
        <fullName evidence="2">Uncharacterized protein</fullName>
    </submittedName>
</protein>
<comment type="caution">
    <text evidence="2">The sequence shown here is derived from an EMBL/GenBank/DDBJ whole genome shotgun (WGS) entry which is preliminary data.</text>
</comment>